<dbReference type="PROSITE" id="PS51379">
    <property type="entry name" value="4FE4S_FER_2"/>
    <property type="match status" value="2"/>
</dbReference>
<dbReference type="Proteomes" id="UP000001029">
    <property type="component" value="Chromosome"/>
</dbReference>
<name>B2KD71_ELUMP</name>
<dbReference type="KEGG" id="emi:Emin_0912"/>
<dbReference type="AlphaFoldDB" id="B2KD71"/>
<evidence type="ECO:0000259" key="1">
    <source>
        <dbReference type="PROSITE" id="PS51379"/>
    </source>
</evidence>
<proteinExistence type="predicted"/>
<dbReference type="PANTHER" id="PTHR42895">
    <property type="entry name" value="IRON-SULFUR CLUSTER-BINDING PROTEIN-RELATED"/>
    <property type="match status" value="1"/>
</dbReference>
<evidence type="ECO:0000313" key="3">
    <source>
        <dbReference type="Proteomes" id="UP000001029"/>
    </source>
</evidence>
<dbReference type="PANTHER" id="PTHR42895:SF1">
    <property type="entry name" value="IRON-SULFUR CLUSTER PROTEIN"/>
    <property type="match status" value="1"/>
</dbReference>
<dbReference type="InterPro" id="IPR017896">
    <property type="entry name" value="4Fe4S_Fe-S-bd"/>
</dbReference>
<dbReference type="RefSeq" id="WP_012415082.1">
    <property type="nucleotide sequence ID" value="NC_010644.1"/>
</dbReference>
<dbReference type="Pfam" id="PF14697">
    <property type="entry name" value="Fer4_21"/>
    <property type="match status" value="1"/>
</dbReference>
<protein>
    <submittedName>
        <fullName evidence="2">4Fe-4S ferredoxin iron-sulfur binding domain protein</fullName>
    </submittedName>
</protein>
<gene>
    <name evidence="2" type="ordered locus">Emin_0912</name>
</gene>
<feature type="domain" description="4Fe-4S ferredoxin-type" evidence="1">
    <location>
        <begin position="34"/>
        <end position="63"/>
    </location>
</feature>
<keyword evidence="3" id="KW-1185">Reference proteome</keyword>
<reference evidence="2 3" key="1">
    <citation type="journal article" date="2009" name="Appl. Environ. Microbiol.">
        <title>Genomic analysis of 'Elusimicrobium minutum,' the first cultivated representative of the phylum 'Elusimicrobia' (formerly termite group 1).</title>
        <authorList>
            <person name="Herlemann D.P.R."/>
            <person name="Geissinger O."/>
            <person name="Ikeda-Ohtsubo W."/>
            <person name="Kunin V."/>
            <person name="Sun H."/>
            <person name="Lapidus A."/>
            <person name="Hugenholtz P."/>
            <person name="Brune A."/>
        </authorList>
    </citation>
    <scope>NUCLEOTIDE SEQUENCE [LARGE SCALE GENOMIC DNA]</scope>
    <source>
        <strain evidence="2 3">Pei191</strain>
    </source>
</reference>
<sequence>MKKRIIEINEEKCVGCGACANACAQGAIQMVNGKAKVVREDYCDGLGNCLPACPVGAINFSDKEVMKKEKNKEEIEVKKTEKEKEVLPCGCPGMNVKKLEPKSEPEVAPSNAVLNSELSQWPVQLKLVPANAPYFDDAHLLIAADCAAYAYANFHKDFIKGKVTIIGCPKLDNEDYSEKLARIIQNNYIKSITLVKMEVPCCGGLEMMLKEALKKSGAIIPWSVKTITLDGNIQGI</sequence>
<evidence type="ECO:0000313" key="2">
    <source>
        <dbReference type="EMBL" id="ACC98467.1"/>
    </source>
</evidence>
<dbReference type="OrthoDB" id="9795268at2"/>
<feature type="domain" description="4Fe-4S ferredoxin-type" evidence="1">
    <location>
        <begin position="4"/>
        <end position="33"/>
    </location>
</feature>
<dbReference type="EMBL" id="CP001055">
    <property type="protein sequence ID" value="ACC98467.1"/>
    <property type="molecule type" value="Genomic_DNA"/>
</dbReference>
<dbReference type="SUPFAM" id="SSF54862">
    <property type="entry name" value="4Fe-4S ferredoxins"/>
    <property type="match status" value="1"/>
</dbReference>
<dbReference type="InterPro" id="IPR052911">
    <property type="entry name" value="Corrinoid_activation_enz"/>
</dbReference>
<dbReference type="Gene3D" id="3.30.70.20">
    <property type="match status" value="1"/>
</dbReference>
<accession>B2KD71</accession>
<organism evidence="2 3">
    <name type="scientific">Elusimicrobium minutum (strain Pei191)</name>
    <dbReference type="NCBI Taxonomy" id="445932"/>
    <lineage>
        <taxon>Bacteria</taxon>
        <taxon>Pseudomonadati</taxon>
        <taxon>Elusimicrobiota</taxon>
        <taxon>Elusimicrobia</taxon>
        <taxon>Elusimicrobiales</taxon>
        <taxon>Elusimicrobiaceae</taxon>
        <taxon>Elusimicrobium</taxon>
    </lineage>
</organism>
<dbReference type="STRING" id="445932.Emin_0912"/>
<dbReference type="HOGENOM" id="CLU_074768_0_0_0"/>